<sequence length="405" mass="46336">MPNLLRLFCLATLVFLASGCHIGRFFLWNFADVNDYKKFPATTINAPETPFTFAYAPDSLQQKLAETELTADGKKHTLPEYIGDYGKTLAFLIIRNDTILYENYFDGYAEYGPLHPSFSVAKSFVSSLVGFAVQEGAIASVDDPVTQYLPELKDRDERFDRLTIEHLLNMRSGLKYNENSYFNPFAPVARDYYGRQLEKYTLERSKFAAEPDSYREYQSINTQLLALIVERATGKDLPLYLQEKIWQPLGMEFQASWSFDSKKSGTTKAFCCLNAQARDYAKFGRLYLHGGAWEGQQLLDQEWVERSTTPDYTNDCYQYQWYSRSYRGVAPDSASAVAAAPEGVGVFPFRDGEYAYRMCGPEFLAIGILGQYIYVHPEKNIIMVRLGKDDKVGYRQLFWALSEKL</sequence>
<keyword evidence="3" id="KW-1185">Reference proteome</keyword>
<dbReference type="InterPro" id="IPR050789">
    <property type="entry name" value="Diverse_Enzym_Activities"/>
</dbReference>
<dbReference type="InterPro" id="IPR001466">
    <property type="entry name" value="Beta-lactam-related"/>
</dbReference>
<dbReference type="EMBL" id="JPOS01000094">
    <property type="protein sequence ID" value="KGE85048.1"/>
    <property type="molecule type" value="Genomic_DNA"/>
</dbReference>
<dbReference type="RefSeq" id="WP_044229609.1">
    <property type="nucleotide sequence ID" value="NZ_JBKAGJ010000058.1"/>
</dbReference>
<protein>
    <recommendedName>
        <fullName evidence="1">Beta-lactamase-related domain-containing protein</fullName>
    </recommendedName>
</protein>
<evidence type="ECO:0000313" key="2">
    <source>
        <dbReference type="EMBL" id="KGE85048.1"/>
    </source>
</evidence>
<evidence type="ECO:0000313" key="3">
    <source>
        <dbReference type="Proteomes" id="UP000029736"/>
    </source>
</evidence>
<dbReference type="Gene3D" id="3.40.710.10">
    <property type="entry name" value="DD-peptidase/beta-lactamase superfamily"/>
    <property type="match status" value="1"/>
</dbReference>
<dbReference type="PROSITE" id="PS51257">
    <property type="entry name" value="PROKAR_LIPOPROTEIN"/>
    <property type="match status" value="1"/>
</dbReference>
<accession>A0A098RZN6</accession>
<evidence type="ECO:0000259" key="1">
    <source>
        <dbReference type="Pfam" id="PF00144"/>
    </source>
</evidence>
<dbReference type="PANTHER" id="PTHR43283">
    <property type="entry name" value="BETA-LACTAMASE-RELATED"/>
    <property type="match status" value="1"/>
</dbReference>
<gene>
    <name evidence="2" type="ORF">IX84_30065</name>
</gene>
<comment type="caution">
    <text evidence="2">The sequence shown here is derived from an EMBL/GenBank/DDBJ whole genome shotgun (WGS) entry which is preliminary data.</text>
</comment>
<dbReference type="Proteomes" id="UP000029736">
    <property type="component" value="Unassembled WGS sequence"/>
</dbReference>
<dbReference type="SUPFAM" id="SSF56601">
    <property type="entry name" value="beta-lactamase/transpeptidase-like"/>
    <property type="match status" value="1"/>
</dbReference>
<dbReference type="PANTHER" id="PTHR43283:SF7">
    <property type="entry name" value="BETA-LACTAMASE-RELATED DOMAIN-CONTAINING PROTEIN"/>
    <property type="match status" value="1"/>
</dbReference>
<organism evidence="2 3">
    <name type="scientific">Phaeodactylibacter xiamenensis</name>
    <dbReference type="NCBI Taxonomy" id="1524460"/>
    <lineage>
        <taxon>Bacteria</taxon>
        <taxon>Pseudomonadati</taxon>
        <taxon>Bacteroidota</taxon>
        <taxon>Saprospiria</taxon>
        <taxon>Saprospirales</taxon>
        <taxon>Haliscomenobacteraceae</taxon>
        <taxon>Phaeodactylibacter</taxon>
    </lineage>
</organism>
<dbReference type="AlphaFoldDB" id="A0A098RZN6"/>
<dbReference type="OrthoDB" id="1185352at2"/>
<dbReference type="InterPro" id="IPR012338">
    <property type="entry name" value="Beta-lactam/transpept-like"/>
</dbReference>
<dbReference type="STRING" id="1524460.IX84_30065"/>
<feature type="domain" description="Beta-lactamase-related" evidence="1">
    <location>
        <begin position="89"/>
        <end position="387"/>
    </location>
</feature>
<dbReference type="Pfam" id="PF00144">
    <property type="entry name" value="Beta-lactamase"/>
    <property type="match status" value="1"/>
</dbReference>
<reference evidence="2 3" key="1">
    <citation type="journal article" date="2014" name="Int. J. Syst. Evol. Microbiol.">
        <title>Phaeodactylibacter xiamenensis gen. nov., sp. nov., a member of the family Saprospiraceae isolated from the marine alga Phaeodactylum tricornutum.</title>
        <authorList>
            <person name="Chen Z.Jr."/>
            <person name="Lei X."/>
            <person name="Lai Q."/>
            <person name="Li Y."/>
            <person name="Zhang B."/>
            <person name="Zhang J."/>
            <person name="Zhang H."/>
            <person name="Yang L."/>
            <person name="Zheng W."/>
            <person name="Tian Y."/>
            <person name="Yu Z."/>
            <person name="Xu H.Jr."/>
            <person name="Zheng T."/>
        </authorList>
    </citation>
    <scope>NUCLEOTIDE SEQUENCE [LARGE SCALE GENOMIC DNA]</scope>
    <source>
        <strain evidence="2 3">KD52</strain>
    </source>
</reference>
<name>A0A098RZN6_9BACT</name>
<proteinExistence type="predicted"/>